<keyword evidence="2" id="KW-0378">Hydrolase</keyword>
<dbReference type="Pfam" id="PF07727">
    <property type="entry name" value="RVT_2"/>
    <property type="match status" value="1"/>
</dbReference>
<dbReference type="GO" id="GO:0015074">
    <property type="term" value="P:DNA integration"/>
    <property type="evidence" value="ECO:0007669"/>
    <property type="project" value="InterPro"/>
</dbReference>
<reference evidence="4 5" key="1">
    <citation type="submission" date="2024-02" db="EMBL/GenBank/DDBJ databases">
        <title>High-quality chromosome-scale genome assembly of Pensacola bahiagrass (Paspalum notatum Flugge var. saurae).</title>
        <authorList>
            <person name="Vega J.M."/>
            <person name="Podio M."/>
            <person name="Orjuela J."/>
            <person name="Siena L.A."/>
            <person name="Pessino S.C."/>
            <person name="Combes M.C."/>
            <person name="Mariac C."/>
            <person name="Albertini E."/>
            <person name="Pupilli F."/>
            <person name="Ortiz J.P.A."/>
            <person name="Leblanc O."/>
        </authorList>
    </citation>
    <scope>NUCLEOTIDE SEQUENCE [LARGE SCALE GENOMIC DNA]</scope>
    <source>
        <strain evidence="4">R1</strain>
        <tissue evidence="4">Leaf</tissue>
    </source>
</reference>
<dbReference type="SUPFAM" id="SSF56672">
    <property type="entry name" value="DNA/RNA polymerases"/>
    <property type="match status" value="1"/>
</dbReference>
<keyword evidence="5" id="KW-1185">Reference proteome</keyword>
<dbReference type="InterPro" id="IPR012337">
    <property type="entry name" value="RNaseH-like_sf"/>
</dbReference>
<gene>
    <name evidence="4" type="ORF">U9M48_003980</name>
</gene>
<dbReference type="InterPro" id="IPR036397">
    <property type="entry name" value="RNaseH_sf"/>
</dbReference>
<dbReference type="EMBL" id="CP144745">
    <property type="protein sequence ID" value="WVZ52985.1"/>
    <property type="molecule type" value="Genomic_DNA"/>
</dbReference>
<dbReference type="GO" id="GO:0046872">
    <property type="term" value="F:metal ion binding"/>
    <property type="evidence" value="ECO:0007669"/>
    <property type="project" value="UniProtKB-KW"/>
</dbReference>
<evidence type="ECO:0000313" key="5">
    <source>
        <dbReference type="Proteomes" id="UP001341281"/>
    </source>
</evidence>
<evidence type="ECO:0000313" key="4">
    <source>
        <dbReference type="EMBL" id="WVZ52985.1"/>
    </source>
</evidence>
<dbReference type="Proteomes" id="UP001341281">
    <property type="component" value="Chromosome 01"/>
</dbReference>
<keyword evidence="1" id="KW-0479">Metal-binding</keyword>
<name>A0AAQ3PM03_PASNO</name>
<dbReference type="GO" id="GO:0016787">
    <property type="term" value="F:hydrolase activity"/>
    <property type="evidence" value="ECO:0007669"/>
    <property type="project" value="UniProtKB-KW"/>
</dbReference>
<dbReference type="InterPro" id="IPR001584">
    <property type="entry name" value="Integrase_cat-core"/>
</dbReference>
<dbReference type="GO" id="GO:0003676">
    <property type="term" value="F:nucleic acid binding"/>
    <property type="evidence" value="ECO:0007669"/>
    <property type="project" value="InterPro"/>
</dbReference>
<dbReference type="PANTHER" id="PTHR42648">
    <property type="entry name" value="TRANSPOSASE, PUTATIVE-RELATED"/>
    <property type="match status" value="1"/>
</dbReference>
<proteinExistence type="predicted"/>
<dbReference type="AlphaFoldDB" id="A0AAQ3PM03"/>
<dbReference type="InterPro" id="IPR013103">
    <property type="entry name" value="RVT_2"/>
</dbReference>
<sequence length="456" mass="52747">MPQWNGVSERRNRTLLDMVRSMMSQTNLPLSFWGYAPKTAAFTLNRIPSKFVEKTPYEIWTGKSPRVVKLTSSVCRSTNFILSWTNATLWAILGKLNDIIFITERKQKCLLPRMVSFWRKSFSSKMKPVGTRCNSKRFEKHWRMSSVEHSVETPLAPRRSQRAHRAPDRYMFLTMGRHDVLLLDNDEPKTYKEAVMGPDSEKWLQATRSEMKSMADNQVWNLVEPLDEVRPIEYKWVFKKKIDARVVAKRFRQIQGVDYDETFLPVAMIKYIRILLAVAAYHNYEVWQMDVKMALLNGNLSEDVYTTQPEGFVNPQNAGKVCKLLKSIYGLKQASRSWNLRFDEVVKGFGFIKNVEEPCAYKKVSGSALVFLVLYVDDILLIGNGIPMLEPMKDSLRKSFSMKDLGEAAYVLGIKIYRDRSKCLIGLCQSTYIDKVLKRFNMNDSKKGFLPMSPQS</sequence>
<dbReference type="Gene3D" id="3.30.420.10">
    <property type="entry name" value="Ribonuclease H-like superfamily/Ribonuclease H"/>
    <property type="match status" value="1"/>
</dbReference>
<evidence type="ECO:0000259" key="3">
    <source>
        <dbReference type="PROSITE" id="PS50994"/>
    </source>
</evidence>
<evidence type="ECO:0000256" key="2">
    <source>
        <dbReference type="ARBA" id="ARBA00022801"/>
    </source>
</evidence>
<dbReference type="PANTHER" id="PTHR42648:SF27">
    <property type="entry name" value="RNA-DIRECTED DNA POLYMERASE"/>
    <property type="match status" value="1"/>
</dbReference>
<dbReference type="SUPFAM" id="SSF53098">
    <property type="entry name" value="Ribonuclease H-like"/>
    <property type="match status" value="1"/>
</dbReference>
<dbReference type="PROSITE" id="PS50994">
    <property type="entry name" value="INTEGRASE"/>
    <property type="match status" value="1"/>
</dbReference>
<dbReference type="InterPro" id="IPR043502">
    <property type="entry name" value="DNA/RNA_pol_sf"/>
</dbReference>
<organism evidence="4 5">
    <name type="scientific">Paspalum notatum var. saurae</name>
    <dbReference type="NCBI Taxonomy" id="547442"/>
    <lineage>
        <taxon>Eukaryota</taxon>
        <taxon>Viridiplantae</taxon>
        <taxon>Streptophyta</taxon>
        <taxon>Embryophyta</taxon>
        <taxon>Tracheophyta</taxon>
        <taxon>Spermatophyta</taxon>
        <taxon>Magnoliopsida</taxon>
        <taxon>Liliopsida</taxon>
        <taxon>Poales</taxon>
        <taxon>Poaceae</taxon>
        <taxon>PACMAD clade</taxon>
        <taxon>Panicoideae</taxon>
        <taxon>Andropogonodae</taxon>
        <taxon>Paspaleae</taxon>
        <taxon>Paspalinae</taxon>
        <taxon>Paspalum</taxon>
    </lineage>
</organism>
<protein>
    <recommendedName>
        <fullName evidence="3">Integrase catalytic domain-containing protein</fullName>
    </recommendedName>
</protein>
<feature type="domain" description="Integrase catalytic" evidence="3">
    <location>
        <begin position="1"/>
        <end position="64"/>
    </location>
</feature>
<accession>A0AAQ3PM03</accession>
<dbReference type="InterPro" id="IPR039537">
    <property type="entry name" value="Retrotran_Ty1/copia-like"/>
</dbReference>
<evidence type="ECO:0000256" key="1">
    <source>
        <dbReference type="ARBA" id="ARBA00022723"/>
    </source>
</evidence>